<dbReference type="Gene3D" id="3.10.310.70">
    <property type="match status" value="1"/>
</dbReference>
<dbReference type="EMBL" id="JAGSMN010000857">
    <property type="protein sequence ID" value="MBR7677198.1"/>
    <property type="molecule type" value="Genomic_DNA"/>
</dbReference>
<feature type="domain" description="Amidohydrolase 3" evidence="1">
    <location>
        <begin position="59"/>
        <end position="542"/>
    </location>
</feature>
<dbReference type="CDD" id="cd01300">
    <property type="entry name" value="YtcJ_like"/>
    <property type="match status" value="1"/>
</dbReference>
<dbReference type="InterPro" id="IPR013108">
    <property type="entry name" value="Amidohydro_3"/>
</dbReference>
<dbReference type="SUPFAM" id="SSF51338">
    <property type="entry name" value="Composite domain of metallo-dependent hydrolases"/>
    <property type="match status" value="1"/>
</dbReference>
<comment type="caution">
    <text evidence="2">The sequence shown here is derived from an EMBL/GenBank/DDBJ whole genome shotgun (WGS) entry which is preliminary data.</text>
</comment>
<dbReference type="Proteomes" id="UP000675554">
    <property type="component" value="Unassembled WGS sequence"/>
</dbReference>
<protein>
    <submittedName>
        <fullName evidence="2">Amidohydrolase</fullName>
    </submittedName>
</protein>
<dbReference type="InterPro" id="IPR032466">
    <property type="entry name" value="Metal_Hydrolase"/>
</dbReference>
<dbReference type="Gene3D" id="3.20.20.140">
    <property type="entry name" value="Metal-dependent hydrolases"/>
    <property type="match status" value="1"/>
</dbReference>
<name>A0A8T4J059_9ACTN</name>
<proteinExistence type="predicted"/>
<dbReference type="AlphaFoldDB" id="A0A8T4J059"/>
<reference evidence="2" key="1">
    <citation type="submission" date="2021-04" db="EMBL/GenBank/DDBJ databases">
        <title>Sequencing of actinobacteria type strains.</title>
        <authorList>
            <person name="Nguyen G.-S."/>
            <person name="Wentzel A."/>
        </authorList>
    </citation>
    <scope>NUCLEOTIDE SEQUENCE</scope>
    <source>
        <strain evidence="2">DSM 42095</strain>
    </source>
</reference>
<dbReference type="PANTHER" id="PTHR22642:SF2">
    <property type="entry name" value="PROTEIN LONG AFTER FAR-RED 3"/>
    <property type="match status" value="1"/>
</dbReference>
<dbReference type="Gene3D" id="2.30.40.10">
    <property type="entry name" value="Urease, subunit C, domain 1"/>
    <property type="match status" value="1"/>
</dbReference>
<gene>
    <name evidence="2" type="ORF">KDA82_30220</name>
</gene>
<evidence type="ECO:0000259" key="1">
    <source>
        <dbReference type="Pfam" id="PF07969"/>
    </source>
</evidence>
<dbReference type="PANTHER" id="PTHR22642">
    <property type="entry name" value="IMIDAZOLONEPROPIONASE"/>
    <property type="match status" value="1"/>
</dbReference>
<keyword evidence="3" id="KW-1185">Reference proteome</keyword>
<dbReference type="GO" id="GO:0016810">
    <property type="term" value="F:hydrolase activity, acting on carbon-nitrogen (but not peptide) bonds"/>
    <property type="evidence" value="ECO:0007669"/>
    <property type="project" value="InterPro"/>
</dbReference>
<dbReference type="Pfam" id="PF07969">
    <property type="entry name" value="Amidohydro_3"/>
    <property type="match status" value="1"/>
</dbReference>
<sequence length="545" mass="57847">MPAPAHRESAADTVLTGARVRTLDPERPWASAVAVRDGRIAAVGEAHDVRDWRGPRTTVLDLAGATLVPGLVDSHSHPVWGVEMATGADLSGCRDLPSLRAALADAARAARPGAWVQAWGLDHNAFGGRPVHRDLVEDALGGAPALIRLYDGHSALVNGPALEAAGIDGPRDFDQRASVVCDAEGRPTGHLVEHAAMELLRPVLPRPTPEQRRAALVTSLREMAAAGLTGAHVMDLQEDVPALLSGIEEGEEGAGVLPVRLRIAPWCMPGDGAEALDHLVALQGRGGRHWRIEGVKFFMDGTVEGGTAWLEHADCHGQGTHAFWPDPRDYARAVRHLARADVRTATHAIGDAAVRHVLDTVAGLGGGQRGRHRIEHIETLPTDQIARFAPLGVAASMQPTHTAYTRADHTDEWSRRIGAERAARAWRCRDLRDSGAVLALGSDWPIAHYDPRRVMAAARLRRLPGEPGTPPVGPEQALTGLMALEGCTSHAALAAGEEAHAGRVAPGCRADLTALALDPVTCPPDELAEAPVRLTMTGGHVTHRA</sequence>
<dbReference type="SUPFAM" id="SSF51556">
    <property type="entry name" value="Metallo-dependent hydrolases"/>
    <property type="match status" value="1"/>
</dbReference>
<evidence type="ECO:0000313" key="2">
    <source>
        <dbReference type="EMBL" id="MBR7677198.1"/>
    </source>
</evidence>
<organism evidence="2 3">
    <name type="scientific">Streptomyces daliensis</name>
    <dbReference type="NCBI Taxonomy" id="299421"/>
    <lineage>
        <taxon>Bacteria</taxon>
        <taxon>Bacillati</taxon>
        <taxon>Actinomycetota</taxon>
        <taxon>Actinomycetes</taxon>
        <taxon>Kitasatosporales</taxon>
        <taxon>Streptomycetaceae</taxon>
        <taxon>Streptomyces</taxon>
    </lineage>
</organism>
<evidence type="ECO:0000313" key="3">
    <source>
        <dbReference type="Proteomes" id="UP000675554"/>
    </source>
</evidence>
<dbReference type="InterPro" id="IPR033932">
    <property type="entry name" value="YtcJ-like"/>
</dbReference>
<dbReference type="InterPro" id="IPR011059">
    <property type="entry name" value="Metal-dep_hydrolase_composite"/>
</dbReference>
<accession>A0A8T4J059</accession>